<comment type="caution">
    <text evidence="9">The sequence shown here is derived from an EMBL/GenBank/DDBJ whole genome shotgun (WGS) entry which is preliminary data.</text>
</comment>
<dbReference type="GO" id="GO:0008324">
    <property type="term" value="F:monoatomic cation transmembrane transporter activity"/>
    <property type="evidence" value="ECO:0007669"/>
    <property type="project" value="InterPro"/>
</dbReference>
<dbReference type="EMBL" id="BBNQ01000013">
    <property type="protein sequence ID" value="GAL63676.1"/>
    <property type="molecule type" value="Genomic_DNA"/>
</dbReference>
<evidence type="ECO:0000256" key="1">
    <source>
        <dbReference type="ARBA" id="ARBA00004651"/>
    </source>
</evidence>
<dbReference type="GO" id="GO:0042910">
    <property type="term" value="F:xenobiotic transmembrane transporter activity"/>
    <property type="evidence" value="ECO:0007669"/>
    <property type="project" value="TreeGrafter"/>
</dbReference>
<keyword evidence="6 8" id="KW-1133">Transmembrane helix</keyword>
<feature type="transmembrane region" description="Helical" evidence="8">
    <location>
        <begin position="365"/>
        <end position="385"/>
    </location>
</feature>
<dbReference type="Pfam" id="PF00873">
    <property type="entry name" value="ACR_tran"/>
    <property type="match status" value="1"/>
</dbReference>
<dbReference type="PANTHER" id="PTHR32063">
    <property type="match status" value="1"/>
</dbReference>
<feature type="transmembrane region" description="Helical" evidence="8">
    <location>
        <begin position="451"/>
        <end position="471"/>
    </location>
</feature>
<reference evidence="9 10" key="1">
    <citation type="journal article" date="2014" name="Genome Announc.">
        <title>Draft Genome Sequences of Marine Flavobacterium Algibacter lectus Strains SS8 and NR4.</title>
        <authorList>
            <person name="Takatani N."/>
            <person name="Nakanishi M."/>
            <person name="Meirelles P."/>
            <person name="Mino S."/>
            <person name="Suda W."/>
            <person name="Oshima K."/>
            <person name="Hattori M."/>
            <person name="Ohkuma M."/>
            <person name="Hosokawa M."/>
            <person name="Miyashita K."/>
            <person name="Thompson F.L."/>
            <person name="Niwa A."/>
            <person name="Sawabe T."/>
            <person name="Sawabe T."/>
        </authorList>
    </citation>
    <scope>NUCLEOTIDE SEQUENCE [LARGE SCALE GENOMIC DNA]</scope>
    <source>
        <strain evidence="9 10">JCM 19300</strain>
    </source>
</reference>
<dbReference type="PANTHER" id="PTHR32063:SF24">
    <property type="entry name" value="CATION EFFLUX SYSTEM (ACRB_ACRD_ACRF FAMILY)"/>
    <property type="match status" value="1"/>
</dbReference>
<keyword evidence="7 8" id="KW-0472">Membrane</keyword>
<comment type="subcellular location">
    <subcellularLocation>
        <location evidence="1">Cell membrane</location>
        <topology evidence="1">Multi-pass membrane protein</topology>
    </subcellularLocation>
</comment>
<keyword evidence="3" id="KW-0813">Transport</keyword>
<evidence type="ECO:0000256" key="7">
    <source>
        <dbReference type="ARBA" id="ARBA00023136"/>
    </source>
</evidence>
<sequence length="840" mass="92695">MLSYIINFSIKNKFIVLLFTTFIIGFGLYSLSQIPIGAVPDVTNNQVQVITTSRNLSTQDMEQFITYPVELEMANLPGVIEIRSISKFGLSVVTIVFNDAMGTFLPRQLIAEKIKSSKRFPKVLVRQKWDITTGLGEIYQYILDVEPEFKNSYNAEDLRTIQDWVVKRQLSGIPGVVEVNTWGGFLKQYEVAIDTEKLNAMAISARDVFTALEMNNSVSGGGYIEKVNQAFFIRGEGLVSSLEDIRNIVVKNTDGLPIYIKDVAKVGFGSATRFGAITGNGEGEKVLGQVMMLKDANSKKVIEAVKERVAEISKSLPEGVYINAFLDRSELIAKTTFTVTENLVLGCLIVIFVLVLLLGNFRSGLVVASVIPLCLLFALSFMYIFGVDANLMSLGAIDFGIIIDGAVIIVEYIAFQITQKKLEINALSRTERQVFKDNITIKGASKMMNSAIFGQLIILIVFIPILSLSGVEGKMFKPMALTFSFALIGAMIFCFTYVPVVASLFLKPSNATHKNVSVKLMNWLNKIYEPTIDWALRSKKLVLGIAGTFLAISIYLYSTMGGEFVPTLDEGDFVIQPILKTGTSLSNTVKTATEIEKILLKQFPEVKQVVTRIGAAEVPTDPMSMEESDVIIVLNPKNEWTSASSKDELADKFKEALAVIPGMEVEFTQPIEMRFNELITGVRADIAIKIFGDDLDILAKKGNEIGALIENVPGAADVSVEKIAGLPEMNVQYNRAKIARYGLNIQELNDMVSMGFAGKSAGSVFEGEKRFDLVVRLDKDKRQDIDNLENLYVDLPSGGKIPLSELAEISYQKGAAKISRDDTRRRIVVALMCVIGIYNL</sequence>
<evidence type="ECO:0000256" key="5">
    <source>
        <dbReference type="ARBA" id="ARBA00022692"/>
    </source>
</evidence>
<dbReference type="RefSeq" id="WP_262480607.1">
    <property type="nucleotide sequence ID" value="NZ_BBNQ01000013.1"/>
</dbReference>
<feature type="transmembrane region" description="Helical" evidence="8">
    <location>
        <begin position="12"/>
        <end position="31"/>
    </location>
</feature>
<evidence type="ECO:0000256" key="4">
    <source>
        <dbReference type="ARBA" id="ARBA00022475"/>
    </source>
</evidence>
<gene>
    <name evidence="9" type="ORF">JCM19300_2712</name>
</gene>
<comment type="similarity">
    <text evidence="2">Belongs to the resistance-nodulation-cell division (RND) (TC 2.A.6) family.</text>
</comment>
<evidence type="ECO:0000313" key="10">
    <source>
        <dbReference type="Proteomes" id="UP000029644"/>
    </source>
</evidence>
<evidence type="ECO:0000256" key="2">
    <source>
        <dbReference type="ARBA" id="ARBA00010942"/>
    </source>
</evidence>
<dbReference type="GO" id="GO:0005886">
    <property type="term" value="C:plasma membrane"/>
    <property type="evidence" value="ECO:0007669"/>
    <property type="project" value="UniProtKB-SubCell"/>
</dbReference>
<dbReference type="NCBIfam" id="TIGR00914">
    <property type="entry name" value="2A0601"/>
    <property type="match status" value="1"/>
</dbReference>
<dbReference type="SUPFAM" id="SSF82866">
    <property type="entry name" value="Multidrug efflux transporter AcrB transmembrane domain"/>
    <property type="match status" value="1"/>
</dbReference>
<dbReference type="InterPro" id="IPR004763">
    <property type="entry name" value="CusA-like"/>
</dbReference>
<dbReference type="AlphaFoldDB" id="A0A090VFZ6"/>
<feature type="transmembrane region" description="Helical" evidence="8">
    <location>
        <begin position="391"/>
        <end position="415"/>
    </location>
</feature>
<protein>
    <submittedName>
        <fullName evidence="9">Cobalt-zinc-cadmium resistance protein CzcA</fullName>
    </submittedName>
</protein>
<feature type="transmembrane region" description="Helical" evidence="8">
    <location>
        <begin position="339"/>
        <end position="358"/>
    </location>
</feature>
<dbReference type="InterPro" id="IPR001036">
    <property type="entry name" value="Acrflvin-R"/>
</dbReference>
<evidence type="ECO:0000313" key="9">
    <source>
        <dbReference type="EMBL" id="GAL63676.1"/>
    </source>
</evidence>
<evidence type="ECO:0000256" key="3">
    <source>
        <dbReference type="ARBA" id="ARBA00022448"/>
    </source>
</evidence>
<feature type="transmembrane region" description="Helical" evidence="8">
    <location>
        <begin position="483"/>
        <end position="506"/>
    </location>
</feature>
<dbReference type="Gene3D" id="3.30.70.1430">
    <property type="entry name" value="Multidrug efflux transporter AcrB pore domain"/>
    <property type="match status" value="2"/>
</dbReference>
<name>A0A090VFZ6_9FLAO</name>
<keyword evidence="4" id="KW-1003">Cell membrane</keyword>
<dbReference type="SUPFAM" id="SSF82693">
    <property type="entry name" value="Multidrug efflux transporter AcrB pore domain, PN1, PN2, PC1 and PC2 subdomains"/>
    <property type="match status" value="3"/>
</dbReference>
<organism evidence="9 10">
    <name type="scientific">Algibacter lectus</name>
    <dbReference type="NCBI Taxonomy" id="221126"/>
    <lineage>
        <taxon>Bacteria</taxon>
        <taxon>Pseudomonadati</taxon>
        <taxon>Bacteroidota</taxon>
        <taxon>Flavobacteriia</taxon>
        <taxon>Flavobacteriales</taxon>
        <taxon>Flavobacteriaceae</taxon>
        <taxon>Algibacter</taxon>
    </lineage>
</organism>
<feature type="transmembrane region" description="Helical" evidence="8">
    <location>
        <begin position="541"/>
        <end position="558"/>
    </location>
</feature>
<evidence type="ECO:0000256" key="8">
    <source>
        <dbReference type="SAM" id="Phobius"/>
    </source>
</evidence>
<dbReference type="Gene3D" id="1.20.1640.10">
    <property type="entry name" value="Multidrug efflux transporter AcrB transmembrane domain"/>
    <property type="match status" value="2"/>
</dbReference>
<keyword evidence="5 8" id="KW-0812">Transmembrane</keyword>
<dbReference type="Gene3D" id="3.30.2090.10">
    <property type="entry name" value="Multidrug efflux transporter AcrB TolC docking domain, DN and DC subdomains"/>
    <property type="match status" value="2"/>
</dbReference>
<dbReference type="SUPFAM" id="SSF82714">
    <property type="entry name" value="Multidrug efflux transporter AcrB TolC docking domain, DN and DC subdomains"/>
    <property type="match status" value="2"/>
</dbReference>
<dbReference type="PRINTS" id="PR00702">
    <property type="entry name" value="ACRIFLAVINRP"/>
</dbReference>
<dbReference type="Gene3D" id="3.30.70.1320">
    <property type="entry name" value="Multidrug efflux transporter AcrB pore domain like"/>
    <property type="match status" value="1"/>
</dbReference>
<dbReference type="InterPro" id="IPR027463">
    <property type="entry name" value="AcrB_DN_DC_subdom"/>
</dbReference>
<accession>A0A090VFZ6</accession>
<evidence type="ECO:0000256" key="6">
    <source>
        <dbReference type="ARBA" id="ARBA00022989"/>
    </source>
</evidence>
<dbReference type="Gene3D" id="3.30.70.1440">
    <property type="entry name" value="Multidrug efflux transporter AcrB pore domain"/>
    <property type="match status" value="1"/>
</dbReference>
<dbReference type="Proteomes" id="UP000029644">
    <property type="component" value="Unassembled WGS sequence"/>
</dbReference>
<proteinExistence type="inferred from homology"/>